<sequence>FLECFNKCSDHNTSIHDDVTSGAVVVPPIRSVSMELSRLSGYEEVKCSVRDVFPSPHVTWSTEPPTFHDLRPMTRKHLDPSGLYELESRLRTLGGQADLIYICTATSPYGGPAWTASYRHRGTGKDLTLPCFAPSYLNSDTLSWTFSNSDDPFLSADTLQEWVGHVELDGYRVPFGDGSLRLMDPDEERHTGRYLCEFNAEMSRHTERLEVTISGSLCRRTTHSDGAGQDALYSPSVEEPHSDGAGQDALYSPSVEEPHSDGAGQDALYSPSVEDHTVMELVRMLSIVLCRRATQ</sequence>
<dbReference type="AlphaFoldDB" id="A0A8C6SZI7"/>
<keyword evidence="4" id="KW-1185">Reference proteome</keyword>
<dbReference type="PROSITE" id="PS50835">
    <property type="entry name" value="IG_LIKE"/>
    <property type="match status" value="1"/>
</dbReference>
<protein>
    <recommendedName>
        <fullName evidence="2">Ig-like domain-containing protein</fullName>
    </recommendedName>
</protein>
<name>A0A8C6SZI7_9GOBI</name>
<proteinExistence type="predicted"/>
<reference evidence="3" key="2">
    <citation type="submission" date="2025-09" db="UniProtKB">
        <authorList>
            <consortium name="Ensembl"/>
        </authorList>
    </citation>
    <scope>IDENTIFICATION</scope>
</reference>
<dbReference type="Proteomes" id="UP000694523">
    <property type="component" value="Unplaced"/>
</dbReference>
<reference evidence="3" key="1">
    <citation type="submission" date="2025-08" db="UniProtKB">
        <authorList>
            <consortium name="Ensembl"/>
        </authorList>
    </citation>
    <scope>IDENTIFICATION</scope>
</reference>
<dbReference type="SUPFAM" id="SSF48726">
    <property type="entry name" value="Immunoglobulin"/>
    <property type="match status" value="2"/>
</dbReference>
<evidence type="ECO:0000256" key="1">
    <source>
        <dbReference type="SAM" id="MobiDB-lite"/>
    </source>
</evidence>
<feature type="region of interest" description="Disordered" evidence="1">
    <location>
        <begin position="225"/>
        <end position="271"/>
    </location>
</feature>
<evidence type="ECO:0000313" key="3">
    <source>
        <dbReference type="Ensembl" id="ENSNMLP00000010736.1"/>
    </source>
</evidence>
<organism evidence="3 4">
    <name type="scientific">Neogobius melanostomus</name>
    <name type="common">round goby</name>
    <dbReference type="NCBI Taxonomy" id="47308"/>
    <lineage>
        <taxon>Eukaryota</taxon>
        <taxon>Metazoa</taxon>
        <taxon>Chordata</taxon>
        <taxon>Craniata</taxon>
        <taxon>Vertebrata</taxon>
        <taxon>Euteleostomi</taxon>
        <taxon>Actinopterygii</taxon>
        <taxon>Neopterygii</taxon>
        <taxon>Teleostei</taxon>
        <taxon>Neoteleostei</taxon>
        <taxon>Acanthomorphata</taxon>
        <taxon>Gobiaria</taxon>
        <taxon>Gobiiformes</taxon>
        <taxon>Gobioidei</taxon>
        <taxon>Gobiidae</taxon>
        <taxon>Benthophilinae</taxon>
        <taxon>Neogobiini</taxon>
        <taxon>Neogobius</taxon>
    </lineage>
</organism>
<feature type="domain" description="Ig-like" evidence="2">
    <location>
        <begin position="112"/>
        <end position="214"/>
    </location>
</feature>
<evidence type="ECO:0000259" key="2">
    <source>
        <dbReference type="PROSITE" id="PS50835"/>
    </source>
</evidence>
<accession>A0A8C6SZI7</accession>
<evidence type="ECO:0000313" key="4">
    <source>
        <dbReference type="Proteomes" id="UP000694523"/>
    </source>
</evidence>
<dbReference type="Ensembl" id="ENSNMLT00000012147.1">
    <property type="protein sequence ID" value="ENSNMLP00000010736.1"/>
    <property type="gene ID" value="ENSNMLG00000007384.1"/>
</dbReference>
<dbReference type="InterPro" id="IPR013783">
    <property type="entry name" value="Ig-like_fold"/>
</dbReference>
<dbReference type="Gene3D" id="2.60.40.10">
    <property type="entry name" value="Immunoglobulins"/>
    <property type="match status" value="2"/>
</dbReference>
<dbReference type="InterPro" id="IPR036179">
    <property type="entry name" value="Ig-like_dom_sf"/>
</dbReference>
<dbReference type="InterPro" id="IPR007110">
    <property type="entry name" value="Ig-like_dom"/>
</dbReference>